<evidence type="ECO:0000256" key="4">
    <source>
        <dbReference type="ARBA" id="ARBA00023002"/>
    </source>
</evidence>
<evidence type="ECO:0000313" key="8">
    <source>
        <dbReference type="Proteomes" id="UP000383932"/>
    </source>
</evidence>
<evidence type="ECO:0000256" key="2">
    <source>
        <dbReference type="ARBA" id="ARBA00022630"/>
    </source>
</evidence>
<dbReference type="InterPro" id="IPR023753">
    <property type="entry name" value="FAD/NAD-binding_dom"/>
</dbReference>
<dbReference type="AlphaFoldDB" id="A0A5N5QMK0"/>
<keyword evidence="2" id="KW-0285">Flavoprotein</keyword>
<accession>A0A5N5QMK0</accession>
<comment type="caution">
    <text evidence="7">The sequence shown here is derived from an EMBL/GenBank/DDBJ whole genome shotgun (WGS) entry which is preliminary data.</text>
</comment>
<sequence length="455" mass="48946">MISETAEANIGCGASIQIRPTTPHAAISEQSKRQITDESYCESGKRRSGTPTPTQDRPTSAGIAAHPGRFAVTDKSGVDANANNMLTTRVRPNPKTQTPKLPRPQTSSKARKKKVKSKTRSKDSFWTNYKKGLGLAGLISTHPPAMAGLRNIVVIGAGASAVPMIQSLQKRLNGATHQLGMRSPRWRCILTVPVVIEKRDYYAHWPCLIRASVTEEGSLEEQGLIPYDRAFDPSVQLVRGDVQTITPSAVVTDQGATIPYEHLVLASGSIWSGALDLPSSRDEAIEHVRGFRRRLEGAKSVVVVGGGAVGVEYVGELRHFMPDKEVTIVHSAGMLSNSTYPEKFRKALYGAVTKLGAQVVLGDKVSPDAVPEDGYVVTESGKRISADIVINATGGRPNTSFVRSFDPSAVSPKGTIQVTPELRVRLASGAQNVWAMGDIIEWPEQKVGVLLGGSR</sequence>
<dbReference type="PANTHER" id="PTHR43735">
    <property type="entry name" value="APOPTOSIS-INDUCING FACTOR 1"/>
    <property type="match status" value="1"/>
</dbReference>
<dbReference type="OrthoDB" id="202203at2759"/>
<dbReference type="GO" id="GO:0005737">
    <property type="term" value="C:cytoplasm"/>
    <property type="evidence" value="ECO:0007669"/>
    <property type="project" value="TreeGrafter"/>
</dbReference>
<feature type="domain" description="FAD/NAD(P)-binding" evidence="6">
    <location>
        <begin position="151"/>
        <end position="445"/>
    </location>
</feature>
<dbReference type="PANTHER" id="PTHR43735:SF3">
    <property type="entry name" value="FERROPTOSIS SUPPRESSOR PROTEIN 1"/>
    <property type="match status" value="1"/>
</dbReference>
<dbReference type="EMBL" id="SSOP01000048">
    <property type="protein sequence ID" value="KAB5593005.1"/>
    <property type="molecule type" value="Genomic_DNA"/>
</dbReference>
<comment type="similarity">
    <text evidence="1">Belongs to the FAD-dependent oxidoreductase family.</text>
</comment>
<dbReference type="Pfam" id="PF07992">
    <property type="entry name" value="Pyr_redox_2"/>
    <property type="match status" value="1"/>
</dbReference>
<dbReference type="PRINTS" id="PR00411">
    <property type="entry name" value="PNDRDTASEI"/>
</dbReference>
<protein>
    <submittedName>
        <fullName evidence="7">Pyridine nucleotide-disulfide oxidoreductase</fullName>
    </submittedName>
</protein>
<evidence type="ECO:0000313" key="7">
    <source>
        <dbReference type="EMBL" id="KAB5593005.1"/>
    </source>
</evidence>
<dbReference type="PRINTS" id="PR00368">
    <property type="entry name" value="FADPNR"/>
</dbReference>
<reference evidence="7 8" key="1">
    <citation type="journal article" date="2019" name="Fungal Biol. Biotechnol.">
        <title>Draft genome sequence of fastidious pathogen Ceratobasidium theobromae, which causes vascular-streak dieback in Theobroma cacao.</title>
        <authorList>
            <person name="Ali S.S."/>
            <person name="Asman A."/>
            <person name="Shao J."/>
            <person name="Firmansyah A.P."/>
            <person name="Susilo A.W."/>
            <person name="Rosmana A."/>
            <person name="McMahon P."/>
            <person name="Junaid M."/>
            <person name="Guest D."/>
            <person name="Kheng T.Y."/>
            <person name="Meinhardt L.W."/>
            <person name="Bailey B.A."/>
        </authorList>
    </citation>
    <scope>NUCLEOTIDE SEQUENCE [LARGE SCALE GENOMIC DNA]</scope>
    <source>
        <strain evidence="7 8">CT2</strain>
    </source>
</reference>
<evidence type="ECO:0000259" key="6">
    <source>
        <dbReference type="Pfam" id="PF07992"/>
    </source>
</evidence>
<keyword evidence="3" id="KW-0274">FAD</keyword>
<feature type="compositionally biased region" description="Polar residues" evidence="5">
    <location>
        <begin position="49"/>
        <end position="58"/>
    </location>
</feature>
<keyword evidence="8" id="KW-1185">Reference proteome</keyword>
<evidence type="ECO:0000256" key="3">
    <source>
        <dbReference type="ARBA" id="ARBA00022827"/>
    </source>
</evidence>
<evidence type="ECO:0000256" key="1">
    <source>
        <dbReference type="ARBA" id="ARBA00006442"/>
    </source>
</evidence>
<name>A0A5N5QMK0_9AGAM</name>
<feature type="region of interest" description="Disordered" evidence="5">
    <location>
        <begin position="21"/>
        <end position="122"/>
    </location>
</feature>
<gene>
    <name evidence="7" type="ORF">CTheo_3559</name>
</gene>
<feature type="compositionally biased region" description="Basic residues" evidence="5">
    <location>
        <begin position="109"/>
        <end position="119"/>
    </location>
</feature>
<dbReference type="SUPFAM" id="SSF51905">
    <property type="entry name" value="FAD/NAD(P)-binding domain"/>
    <property type="match status" value="1"/>
</dbReference>
<dbReference type="GO" id="GO:0050660">
    <property type="term" value="F:flavin adenine dinucleotide binding"/>
    <property type="evidence" value="ECO:0007669"/>
    <property type="project" value="TreeGrafter"/>
</dbReference>
<organism evidence="7 8">
    <name type="scientific">Ceratobasidium theobromae</name>
    <dbReference type="NCBI Taxonomy" id="1582974"/>
    <lineage>
        <taxon>Eukaryota</taxon>
        <taxon>Fungi</taxon>
        <taxon>Dikarya</taxon>
        <taxon>Basidiomycota</taxon>
        <taxon>Agaricomycotina</taxon>
        <taxon>Agaricomycetes</taxon>
        <taxon>Cantharellales</taxon>
        <taxon>Ceratobasidiaceae</taxon>
        <taxon>Ceratobasidium</taxon>
    </lineage>
</organism>
<dbReference type="Proteomes" id="UP000383932">
    <property type="component" value="Unassembled WGS sequence"/>
</dbReference>
<dbReference type="GO" id="GO:0004174">
    <property type="term" value="F:electron-transferring-flavoprotein dehydrogenase activity"/>
    <property type="evidence" value="ECO:0007669"/>
    <property type="project" value="TreeGrafter"/>
</dbReference>
<keyword evidence="4" id="KW-0560">Oxidoreductase</keyword>
<dbReference type="InterPro" id="IPR036188">
    <property type="entry name" value="FAD/NAD-bd_sf"/>
</dbReference>
<evidence type="ECO:0000256" key="5">
    <source>
        <dbReference type="SAM" id="MobiDB-lite"/>
    </source>
</evidence>
<proteinExistence type="inferred from homology"/>
<dbReference type="Gene3D" id="3.50.50.60">
    <property type="entry name" value="FAD/NAD(P)-binding domain"/>
    <property type="match status" value="2"/>
</dbReference>